<evidence type="ECO:0000313" key="1">
    <source>
        <dbReference type="EMBL" id="CAI4005595.1"/>
    </source>
</evidence>
<comment type="caution">
    <text evidence="1">The sequence shown here is derived from an EMBL/GenBank/DDBJ whole genome shotgun (WGS) entry which is preliminary data.</text>
</comment>
<dbReference type="EMBL" id="CAMXCT010003657">
    <property type="protein sequence ID" value="CAI4005595.1"/>
    <property type="molecule type" value="Genomic_DNA"/>
</dbReference>
<keyword evidence="3" id="KW-1185">Reference proteome</keyword>
<evidence type="ECO:0000313" key="2">
    <source>
        <dbReference type="EMBL" id="CAL1158970.1"/>
    </source>
</evidence>
<organism evidence="1">
    <name type="scientific">Cladocopium goreaui</name>
    <dbReference type="NCBI Taxonomy" id="2562237"/>
    <lineage>
        <taxon>Eukaryota</taxon>
        <taxon>Sar</taxon>
        <taxon>Alveolata</taxon>
        <taxon>Dinophyceae</taxon>
        <taxon>Suessiales</taxon>
        <taxon>Symbiodiniaceae</taxon>
        <taxon>Cladocopium</taxon>
    </lineage>
</organism>
<accession>A0A9P1D9E0</accession>
<reference evidence="1" key="1">
    <citation type="submission" date="2022-10" db="EMBL/GenBank/DDBJ databases">
        <authorList>
            <person name="Chen Y."/>
            <person name="Dougan E. K."/>
            <person name="Chan C."/>
            <person name="Rhodes N."/>
            <person name="Thang M."/>
        </authorList>
    </citation>
    <scope>NUCLEOTIDE SEQUENCE</scope>
</reference>
<sequence length="134" mass="15079">MVDLLFDYTYNLGEAELASDQDIEVKTRFETTEDQYDIAAGASGTIVKRKNYGAVYEGSKVFVHFYGDEIKINNLSRSGANLNESPRITDGKGKEWMHKIPIEKNSLAQAGADKDQWQVELKRFLRLKMAATGP</sequence>
<dbReference type="EMBL" id="CAMXCT020003657">
    <property type="protein sequence ID" value="CAL1158970.1"/>
    <property type="molecule type" value="Genomic_DNA"/>
</dbReference>
<gene>
    <name evidence="1" type="ORF">C1SCF055_LOCUS31304</name>
</gene>
<proteinExistence type="predicted"/>
<protein>
    <submittedName>
        <fullName evidence="1">Uncharacterized protein</fullName>
    </submittedName>
</protein>
<name>A0A9P1D9E0_9DINO</name>
<dbReference type="AlphaFoldDB" id="A0A9P1D9E0"/>
<dbReference type="Proteomes" id="UP001152797">
    <property type="component" value="Unassembled WGS sequence"/>
</dbReference>
<reference evidence="2" key="2">
    <citation type="submission" date="2024-04" db="EMBL/GenBank/DDBJ databases">
        <authorList>
            <person name="Chen Y."/>
            <person name="Shah S."/>
            <person name="Dougan E. K."/>
            <person name="Thang M."/>
            <person name="Chan C."/>
        </authorList>
    </citation>
    <scope>NUCLEOTIDE SEQUENCE [LARGE SCALE GENOMIC DNA]</scope>
</reference>
<dbReference type="EMBL" id="CAMXCT030003657">
    <property type="protein sequence ID" value="CAL4792907.1"/>
    <property type="molecule type" value="Genomic_DNA"/>
</dbReference>
<evidence type="ECO:0000313" key="3">
    <source>
        <dbReference type="Proteomes" id="UP001152797"/>
    </source>
</evidence>